<gene>
    <name evidence="6" type="ORF">ACFQ4A_05425</name>
</gene>
<proteinExistence type="predicted"/>
<keyword evidence="3" id="KW-1003">Cell membrane</keyword>
<dbReference type="CDD" id="cd13639">
    <property type="entry name" value="PBP2_OpuAC_like"/>
    <property type="match status" value="1"/>
</dbReference>
<evidence type="ECO:0000256" key="3">
    <source>
        <dbReference type="ARBA" id="ARBA00022475"/>
    </source>
</evidence>
<sequence>MSYVEWDSAIASANVVKEVIEERLGYTTEILPVSAIAMWESVAAGDRDGMVAAWMPGLHKDYYEEHKVQLENLGPNLKGAVTGLAVPDYVPVNSIEELKEHANAFDNEIVGIDPGAGIMAKTNEAMESYDLNHFNLVTGSGSTMTQTLANAIEEERWVVITGWTPHWKFARWGLKYLEDPRNVYGEGDNINTMVRKGLHEDKPDVYNFLDRFYWESSDMEQVMLWAREVGTTPEEAAERWVRENKATVDTWVNQSK</sequence>
<dbReference type="Pfam" id="PF04069">
    <property type="entry name" value="OpuAC"/>
    <property type="match status" value="1"/>
</dbReference>
<evidence type="ECO:0000256" key="4">
    <source>
        <dbReference type="ARBA" id="ARBA00023136"/>
    </source>
</evidence>
<dbReference type="PANTHER" id="PTHR47737">
    <property type="entry name" value="GLYCINE BETAINE/PROLINE BETAINE TRANSPORT SYSTEM PERMEASE PROTEIN PROW"/>
    <property type="match status" value="1"/>
</dbReference>
<dbReference type="EMBL" id="JBHTNH010000006">
    <property type="protein sequence ID" value="MFD1361111.1"/>
    <property type="molecule type" value="Genomic_DNA"/>
</dbReference>
<name>A0ABW3ZRT8_9BACI</name>
<dbReference type="PANTHER" id="PTHR47737:SF1">
    <property type="entry name" value="GLYCINE BETAINE_PROLINE BETAINE TRANSPORT SYSTEM PERMEASE PROTEIN PROW"/>
    <property type="match status" value="1"/>
</dbReference>
<dbReference type="SUPFAM" id="SSF53850">
    <property type="entry name" value="Periplasmic binding protein-like II"/>
    <property type="match status" value="1"/>
</dbReference>
<comment type="caution">
    <text evidence="6">The sequence shown here is derived from an EMBL/GenBank/DDBJ whole genome shotgun (WGS) entry which is preliminary data.</text>
</comment>
<evidence type="ECO:0000313" key="7">
    <source>
        <dbReference type="Proteomes" id="UP001597178"/>
    </source>
</evidence>
<evidence type="ECO:0000256" key="1">
    <source>
        <dbReference type="ARBA" id="ARBA00004236"/>
    </source>
</evidence>
<reference evidence="7" key="1">
    <citation type="journal article" date="2019" name="Int. J. Syst. Evol. Microbiol.">
        <title>The Global Catalogue of Microorganisms (GCM) 10K type strain sequencing project: providing services to taxonomists for standard genome sequencing and annotation.</title>
        <authorList>
            <consortium name="The Broad Institute Genomics Platform"/>
            <consortium name="The Broad Institute Genome Sequencing Center for Infectious Disease"/>
            <person name="Wu L."/>
            <person name="Ma J."/>
        </authorList>
    </citation>
    <scope>NUCLEOTIDE SEQUENCE [LARGE SCALE GENOMIC DNA]</scope>
    <source>
        <strain evidence="7">CCUG 54822</strain>
    </source>
</reference>
<evidence type="ECO:0000313" key="6">
    <source>
        <dbReference type="EMBL" id="MFD1361111.1"/>
    </source>
</evidence>
<protein>
    <submittedName>
        <fullName evidence="6">Glycine betaine ABC transporter substrate-binding protein</fullName>
    </submittedName>
</protein>
<dbReference type="Proteomes" id="UP001597178">
    <property type="component" value="Unassembled WGS sequence"/>
</dbReference>
<dbReference type="InterPro" id="IPR007210">
    <property type="entry name" value="ABC_Gly_betaine_transp_sub-bd"/>
</dbReference>
<feature type="domain" description="ABC-type glycine betaine transport system substrate-binding" evidence="5">
    <location>
        <begin position="2"/>
        <end position="243"/>
    </location>
</feature>
<dbReference type="RefSeq" id="WP_382398366.1">
    <property type="nucleotide sequence ID" value="NZ_JBHTNH010000006.1"/>
</dbReference>
<keyword evidence="7" id="KW-1185">Reference proteome</keyword>
<dbReference type="Gene3D" id="3.40.190.10">
    <property type="entry name" value="Periplasmic binding protein-like II"/>
    <property type="match status" value="1"/>
</dbReference>
<evidence type="ECO:0000256" key="2">
    <source>
        <dbReference type="ARBA" id="ARBA00022448"/>
    </source>
</evidence>
<keyword evidence="2" id="KW-0813">Transport</keyword>
<accession>A0ABW3ZRT8</accession>
<dbReference type="Gene3D" id="3.40.190.100">
    <property type="entry name" value="Glycine betaine-binding periplasmic protein, domain 2"/>
    <property type="match status" value="1"/>
</dbReference>
<evidence type="ECO:0000259" key="5">
    <source>
        <dbReference type="Pfam" id="PF04069"/>
    </source>
</evidence>
<comment type="subcellular location">
    <subcellularLocation>
        <location evidence="1">Cell membrane</location>
    </subcellularLocation>
</comment>
<organism evidence="6 7">
    <name type="scientific">Lentibacillus salinarum</name>
    <dbReference type="NCBI Taxonomy" id="446820"/>
    <lineage>
        <taxon>Bacteria</taxon>
        <taxon>Bacillati</taxon>
        <taxon>Bacillota</taxon>
        <taxon>Bacilli</taxon>
        <taxon>Bacillales</taxon>
        <taxon>Bacillaceae</taxon>
        <taxon>Lentibacillus</taxon>
    </lineage>
</organism>
<keyword evidence="4" id="KW-0472">Membrane</keyword>